<name>A0A3M7PND7_BRAPC</name>
<dbReference type="EMBL" id="REGN01009716">
    <property type="protein sequence ID" value="RNA00499.1"/>
    <property type="molecule type" value="Genomic_DNA"/>
</dbReference>
<dbReference type="AlphaFoldDB" id="A0A3M7PND7"/>
<sequence length="124" mass="14950">MKRSSRIKVLYKNAENMFKIDPKFSRRVFKKKANRIDITLHKYNINNDLKDNASDECDEFEFKIIFRATIKLDDLNSELNKNFKILFDKGYKIKKKIPKNNHSTPSLYFIFFKIWSKNNKNYSV</sequence>
<accession>A0A3M7PND7</accession>
<evidence type="ECO:0000313" key="1">
    <source>
        <dbReference type="EMBL" id="RNA00499.1"/>
    </source>
</evidence>
<dbReference type="Proteomes" id="UP000276133">
    <property type="component" value="Unassembled WGS sequence"/>
</dbReference>
<keyword evidence="2" id="KW-1185">Reference proteome</keyword>
<evidence type="ECO:0000313" key="2">
    <source>
        <dbReference type="Proteomes" id="UP000276133"/>
    </source>
</evidence>
<proteinExistence type="predicted"/>
<organism evidence="1 2">
    <name type="scientific">Brachionus plicatilis</name>
    <name type="common">Marine rotifer</name>
    <name type="synonym">Brachionus muelleri</name>
    <dbReference type="NCBI Taxonomy" id="10195"/>
    <lineage>
        <taxon>Eukaryota</taxon>
        <taxon>Metazoa</taxon>
        <taxon>Spiralia</taxon>
        <taxon>Gnathifera</taxon>
        <taxon>Rotifera</taxon>
        <taxon>Eurotatoria</taxon>
        <taxon>Monogononta</taxon>
        <taxon>Pseudotrocha</taxon>
        <taxon>Ploima</taxon>
        <taxon>Brachionidae</taxon>
        <taxon>Brachionus</taxon>
    </lineage>
</organism>
<protein>
    <submittedName>
        <fullName evidence="1">Uncharacterized protein</fullName>
    </submittedName>
</protein>
<gene>
    <name evidence="1" type="ORF">BpHYR1_024359</name>
</gene>
<reference evidence="1 2" key="1">
    <citation type="journal article" date="2018" name="Sci. Rep.">
        <title>Genomic signatures of local adaptation to the degree of environmental predictability in rotifers.</title>
        <authorList>
            <person name="Franch-Gras L."/>
            <person name="Hahn C."/>
            <person name="Garcia-Roger E.M."/>
            <person name="Carmona M.J."/>
            <person name="Serra M."/>
            <person name="Gomez A."/>
        </authorList>
    </citation>
    <scope>NUCLEOTIDE SEQUENCE [LARGE SCALE GENOMIC DNA]</scope>
    <source>
        <strain evidence="1">HYR1</strain>
    </source>
</reference>
<comment type="caution">
    <text evidence="1">The sequence shown here is derived from an EMBL/GenBank/DDBJ whole genome shotgun (WGS) entry which is preliminary data.</text>
</comment>